<feature type="transmembrane region" description="Helical" evidence="1">
    <location>
        <begin position="190"/>
        <end position="210"/>
    </location>
</feature>
<keyword evidence="1" id="KW-1133">Transmembrane helix</keyword>
<feature type="transmembrane region" description="Helical" evidence="1">
    <location>
        <begin position="48"/>
        <end position="65"/>
    </location>
</feature>
<protein>
    <recommendedName>
        <fullName evidence="4">DUF2232 domain-containing protein</fullName>
    </recommendedName>
</protein>
<proteinExistence type="predicted"/>
<organism evidence="2 3">
    <name type="scientific">Marinobacter zhanjiangensis</name>
    <dbReference type="NCBI Taxonomy" id="578215"/>
    <lineage>
        <taxon>Bacteria</taxon>
        <taxon>Pseudomonadati</taxon>
        <taxon>Pseudomonadota</taxon>
        <taxon>Gammaproteobacteria</taxon>
        <taxon>Pseudomonadales</taxon>
        <taxon>Marinobacteraceae</taxon>
        <taxon>Marinobacter</taxon>
    </lineage>
</organism>
<gene>
    <name evidence="2" type="ORF">GCM10007071_14270</name>
</gene>
<evidence type="ECO:0008006" key="4">
    <source>
        <dbReference type="Google" id="ProtNLM"/>
    </source>
</evidence>
<dbReference type="RefSeq" id="WP_189574910.1">
    <property type="nucleotide sequence ID" value="NZ_BMXV01000003.1"/>
</dbReference>
<dbReference type="Proteomes" id="UP000601597">
    <property type="component" value="Unassembled WGS sequence"/>
</dbReference>
<sequence length="288" mass="30606">MRALAQYVMRGPLQAGGVAALATAVPYLSWIGAAVVGLVVLRLGPVQGLNVGLWALLPAIGWAWFGNEPSVIAVLLLVFTMAAVLRGTVSWERSLLAGSSLGLVIGLALPLFFSGMLAAVTEAFLGIYQWAYPDMAAQLGEEFRPAIRSMVEGLMPGSYLSMAVAVTMLARYWQAVLYNPGGFGREFHGFRLSKGVAALCVLLLIVAPMAGVNPLLLGWVAGLPLLVAGIALVHGVVGLKKASNLWLVVFYALLVVQGFTISLLLMLLAIVDSWLDIRRRIRPAGPAE</sequence>
<evidence type="ECO:0000313" key="2">
    <source>
        <dbReference type="EMBL" id="GGY68625.1"/>
    </source>
</evidence>
<feature type="transmembrane region" description="Helical" evidence="1">
    <location>
        <begin position="20"/>
        <end position="41"/>
    </location>
</feature>
<accession>A0ABQ3AZA0</accession>
<reference evidence="3" key="1">
    <citation type="journal article" date="2019" name="Int. J. Syst. Evol. Microbiol.">
        <title>The Global Catalogue of Microorganisms (GCM) 10K type strain sequencing project: providing services to taxonomists for standard genome sequencing and annotation.</title>
        <authorList>
            <consortium name="The Broad Institute Genomics Platform"/>
            <consortium name="The Broad Institute Genome Sequencing Center for Infectious Disease"/>
            <person name="Wu L."/>
            <person name="Ma J."/>
        </authorList>
    </citation>
    <scope>NUCLEOTIDE SEQUENCE [LARGE SCALE GENOMIC DNA]</scope>
    <source>
        <strain evidence="3">KCTC 22280</strain>
    </source>
</reference>
<feature type="transmembrane region" description="Helical" evidence="1">
    <location>
        <begin position="71"/>
        <end position="89"/>
    </location>
</feature>
<keyword evidence="3" id="KW-1185">Reference proteome</keyword>
<evidence type="ECO:0000313" key="3">
    <source>
        <dbReference type="Proteomes" id="UP000601597"/>
    </source>
</evidence>
<comment type="caution">
    <text evidence="2">The sequence shown here is derived from an EMBL/GenBank/DDBJ whole genome shotgun (WGS) entry which is preliminary data.</text>
</comment>
<evidence type="ECO:0000256" key="1">
    <source>
        <dbReference type="SAM" id="Phobius"/>
    </source>
</evidence>
<name>A0ABQ3AZA0_9GAMM</name>
<feature type="transmembrane region" description="Helical" evidence="1">
    <location>
        <begin position="159"/>
        <end position="178"/>
    </location>
</feature>
<feature type="transmembrane region" description="Helical" evidence="1">
    <location>
        <begin position="216"/>
        <end position="239"/>
    </location>
</feature>
<keyword evidence="1" id="KW-0472">Membrane</keyword>
<feature type="transmembrane region" description="Helical" evidence="1">
    <location>
        <begin position="101"/>
        <end position="128"/>
    </location>
</feature>
<feature type="transmembrane region" description="Helical" evidence="1">
    <location>
        <begin position="246"/>
        <end position="271"/>
    </location>
</feature>
<dbReference type="EMBL" id="BMXV01000003">
    <property type="protein sequence ID" value="GGY68625.1"/>
    <property type="molecule type" value="Genomic_DNA"/>
</dbReference>
<keyword evidence="1" id="KW-0812">Transmembrane</keyword>